<gene>
    <name evidence="1" type="ORF">B5M42_23190</name>
</gene>
<organism evidence="1 2">
    <name type="scientific">Paenibacillus athensensis</name>
    <dbReference type="NCBI Taxonomy" id="1967502"/>
    <lineage>
        <taxon>Bacteria</taxon>
        <taxon>Bacillati</taxon>
        <taxon>Bacillota</taxon>
        <taxon>Bacilli</taxon>
        <taxon>Bacillales</taxon>
        <taxon>Paenibacillaceae</taxon>
        <taxon>Paenibacillus</taxon>
    </lineage>
</organism>
<sequence length="101" mass="11870">MSMPNIPDINPLITLSREEVVYLLLSSIALEEISMSHIMNAEGEKLQRMLQMEHLTFHEMLLANKSVERMLRSVIKNQMLLQFKLEDVIDLIEHEEHCHEE</sequence>
<comment type="caution">
    <text evidence="1">The sequence shown here is derived from an EMBL/GenBank/DDBJ whole genome shotgun (WGS) entry which is preliminary data.</text>
</comment>
<dbReference type="Pfam" id="PF26595">
    <property type="entry name" value="A_ENA"/>
    <property type="match status" value="1"/>
</dbReference>
<evidence type="ECO:0000313" key="2">
    <source>
        <dbReference type="Proteomes" id="UP000298246"/>
    </source>
</evidence>
<dbReference type="InterPro" id="IPR058705">
    <property type="entry name" value="A_ENA"/>
</dbReference>
<reference evidence="1 2" key="1">
    <citation type="submission" date="2017-03" db="EMBL/GenBank/DDBJ databases">
        <title>Isolation of Levoglucosan Utilizing Bacteria.</title>
        <authorList>
            <person name="Arya A.S."/>
        </authorList>
    </citation>
    <scope>NUCLEOTIDE SEQUENCE [LARGE SCALE GENOMIC DNA]</scope>
    <source>
        <strain evidence="1 2">MEC069</strain>
    </source>
</reference>
<dbReference type="EMBL" id="MYFO01000051">
    <property type="protein sequence ID" value="TFE83354.1"/>
    <property type="molecule type" value="Genomic_DNA"/>
</dbReference>
<dbReference type="RefSeq" id="WP_134757257.1">
    <property type="nucleotide sequence ID" value="NZ_MYFO02000003.1"/>
</dbReference>
<name>A0A4Y8PRH0_9BACL</name>
<keyword evidence="2" id="KW-1185">Reference proteome</keyword>
<accession>A0A4Y8PRH0</accession>
<dbReference type="OrthoDB" id="2082444at2"/>
<evidence type="ECO:0000313" key="1">
    <source>
        <dbReference type="EMBL" id="TFE83354.1"/>
    </source>
</evidence>
<protein>
    <submittedName>
        <fullName evidence="1">Uncharacterized protein</fullName>
    </submittedName>
</protein>
<dbReference type="AlphaFoldDB" id="A0A4Y8PRH0"/>
<dbReference type="Proteomes" id="UP000298246">
    <property type="component" value="Unassembled WGS sequence"/>
</dbReference>
<proteinExistence type="predicted"/>